<sequence length="142" mass="15098">MDNPGSSWGPKPSLLGVGAALTVCAAAATVWFATTADPQSALLIGVFAVASAMATGYGALVRPRLRADADGVRVRTLTGTDFAPWPAVHARLVTTRRLGRDGTTLELEFDDVSEEPRLIVLGWLDLGADPDDVLDDLNRLRR</sequence>
<reference evidence="4" key="1">
    <citation type="journal article" date="2019" name="Int. J. Syst. Evol. Microbiol.">
        <title>The Global Catalogue of Microorganisms (GCM) 10K type strain sequencing project: providing services to taxonomists for standard genome sequencing and annotation.</title>
        <authorList>
            <consortium name="The Broad Institute Genomics Platform"/>
            <consortium name="The Broad Institute Genome Sequencing Center for Infectious Disease"/>
            <person name="Wu L."/>
            <person name="Ma J."/>
        </authorList>
    </citation>
    <scope>NUCLEOTIDE SEQUENCE [LARGE SCALE GENOMIC DNA]</scope>
    <source>
        <strain evidence="4">KCTC 32255</strain>
    </source>
</reference>
<keyword evidence="1" id="KW-1133">Transmembrane helix</keyword>
<dbReference type="InterPro" id="IPR019692">
    <property type="entry name" value="CFP-6_PH"/>
</dbReference>
<name>A0ABW2BS82_9PSEU</name>
<evidence type="ECO:0000313" key="4">
    <source>
        <dbReference type="Proteomes" id="UP001596337"/>
    </source>
</evidence>
<evidence type="ECO:0000313" key="3">
    <source>
        <dbReference type="EMBL" id="MFC6865658.1"/>
    </source>
</evidence>
<keyword evidence="1" id="KW-0812">Transmembrane</keyword>
<evidence type="ECO:0000259" key="2">
    <source>
        <dbReference type="Pfam" id="PF10756"/>
    </source>
</evidence>
<organism evidence="3 4">
    <name type="scientific">Haloechinothrix salitolerans</name>
    <dbReference type="NCBI Taxonomy" id="926830"/>
    <lineage>
        <taxon>Bacteria</taxon>
        <taxon>Bacillati</taxon>
        <taxon>Actinomycetota</taxon>
        <taxon>Actinomycetes</taxon>
        <taxon>Pseudonocardiales</taxon>
        <taxon>Pseudonocardiaceae</taxon>
        <taxon>Haloechinothrix</taxon>
    </lineage>
</organism>
<accession>A0ABW2BS82</accession>
<comment type="caution">
    <text evidence="3">The sequence shown here is derived from an EMBL/GenBank/DDBJ whole genome shotgun (WGS) entry which is preliminary data.</text>
</comment>
<dbReference type="Pfam" id="PF10756">
    <property type="entry name" value="bPH_6"/>
    <property type="match status" value="1"/>
</dbReference>
<keyword evidence="1" id="KW-0472">Membrane</keyword>
<dbReference type="RefSeq" id="WP_345392155.1">
    <property type="nucleotide sequence ID" value="NZ_BAABLA010000007.1"/>
</dbReference>
<gene>
    <name evidence="3" type="ORF">ACFQGD_00700</name>
</gene>
<dbReference type="Proteomes" id="UP001596337">
    <property type="component" value="Unassembled WGS sequence"/>
</dbReference>
<keyword evidence="4" id="KW-1185">Reference proteome</keyword>
<protein>
    <submittedName>
        <fullName evidence="3">PH domain-containing protein</fullName>
    </submittedName>
</protein>
<feature type="transmembrane region" description="Helical" evidence="1">
    <location>
        <begin position="12"/>
        <end position="34"/>
    </location>
</feature>
<feature type="transmembrane region" description="Helical" evidence="1">
    <location>
        <begin position="40"/>
        <end position="60"/>
    </location>
</feature>
<feature type="domain" description="Low molecular weight protein antigen 6 PH" evidence="2">
    <location>
        <begin position="62"/>
        <end position="141"/>
    </location>
</feature>
<dbReference type="EMBL" id="JBHSXX010000001">
    <property type="protein sequence ID" value="MFC6865658.1"/>
    <property type="molecule type" value="Genomic_DNA"/>
</dbReference>
<proteinExistence type="predicted"/>
<evidence type="ECO:0000256" key="1">
    <source>
        <dbReference type="SAM" id="Phobius"/>
    </source>
</evidence>